<dbReference type="AlphaFoldDB" id="A0A9K3LJR2"/>
<feature type="compositionally biased region" description="Acidic residues" evidence="1">
    <location>
        <begin position="249"/>
        <end position="260"/>
    </location>
</feature>
<keyword evidence="4" id="KW-1185">Reference proteome</keyword>
<feature type="compositionally biased region" description="Low complexity" evidence="1">
    <location>
        <begin position="262"/>
        <end position="276"/>
    </location>
</feature>
<feature type="compositionally biased region" description="Polar residues" evidence="1">
    <location>
        <begin position="302"/>
        <end position="311"/>
    </location>
</feature>
<reference evidence="3" key="2">
    <citation type="submission" date="2021-04" db="EMBL/GenBank/DDBJ databases">
        <authorList>
            <person name="Podell S."/>
        </authorList>
    </citation>
    <scope>NUCLEOTIDE SEQUENCE</scope>
    <source>
        <strain evidence="3">Hildebrandi</strain>
    </source>
</reference>
<evidence type="ECO:0000256" key="2">
    <source>
        <dbReference type="SAM" id="Phobius"/>
    </source>
</evidence>
<keyword evidence="2" id="KW-1133">Transmembrane helix</keyword>
<gene>
    <name evidence="3" type="ORF">IV203_027040</name>
</gene>
<comment type="caution">
    <text evidence="3">The sequence shown here is derived from an EMBL/GenBank/DDBJ whole genome shotgun (WGS) entry which is preliminary data.</text>
</comment>
<accession>A0A9K3LJR2</accession>
<dbReference type="Proteomes" id="UP000693970">
    <property type="component" value="Unassembled WGS sequence"/>
</dbReference>
<reference evidence="3" key="1">
    <citation type="journal article" date="2021" name="Sci. Rep.">
        <title>Diploid genomic architecture of Nitzschia inconspicua, an elite biomass production diatom.</title>
        <authorList>
            <person name="Oliver A."/>
            <person name="Podell S."/>
            <person name="Pinowska A."/>
            <person name="Traller J.C."/>
            <person name="Smith S.R."/>
            <person name="McClure R."/>
            <person name="Beliaev A."/>
            <person name="Bohutskyi P."/>
            <person name="Hill E.A."/>
            <person name="Rabines A."/>
            <person name="Zheng H."/>
            <person name="Allen L.Z."/>
            <person name="Kuo A."/>
            <person name="Grigoriev I.V."/>
            <person name="Allen A.E."/>
            <person name="Hazlebeck D."/>
            <person name="Allen E.E."/>
        </authorList>
    </citation>
    <scope>NUCLEOTIDE SEQUENCE</scope>
    <source>
        <strain evidence="3">Hildebrandi</strain>
    </source>
</reference>
<evidence type="ECO:0000256" key="1">
    <source>
        <dbReference type="SAM" id="MobiDB-lite"/>
    </source>
</evidence>
<keyword evidence="2" id="KW-0812">Transmembrane</keyword>
<keyword evidence="2" id="KW-0472">Membrane</keyword>
<dbReference type="EMBL" id="JAGRRH010000010">
    <property type="protein sequence ID" value="KAG7363679.1"/>
    <property type="molecule type" value="Genomic_DNA"/>
</dbReference>
<protein>
    <submittedName>
        <fullName evidence="3">Uncharacterized protein</fullName>
    </submittedName>
</protein>
<organism evidence="3 4">
    <name type="scientific">Nitzschia inconspicua</name>
    <dbReference type="NCBI Taxonomy" id="303405"/>
    <lineage>
        <taxon>Eukaryota</taxon>
        <taxon>Sar</taxon>
        <taxon>Stramenopiles</taxon>
        <taxon>Ochrophyta</taxon>
        <taxon>Bacillariophyta</taxon>
        <taxon>Bacillariophyceae</taxon>
        <taxon>Bacillariophycidae</taxon>
        <taxon>Bacillariales</taxon>
        <taxon>Bacillariaceae</taxon>
        <taxon>Nitzschia</taxon>
    </lineage>
</organism>
<feature type="transmembrane region" description="Helical" evidence="2">
    <location>
        <begin position="389"/>
        <end position="409"/>
    </location>
</feature>
<feature type="transmembrane region" description="Helical" evidence="2">
    <location>
        <begin position="364"/>
        <end position="383"/>
    </location>
</feature>
<name>A0A9K3LJR2_9STRA</name>
<sequence length="410" mass="45465">MPKRTPSVRARSYNNALKDLKFYMEKGGEDAPFLYLEEQGCEVPLCDALVKLLCAVAGDNKQIPVQVSTKNQAAILVGSLVTVFNEIFNIDGPNTLILPNDESVSFWAKLIRECSSKYLSGDGLDDGNCKPILSENTHSEFSKSIFKFGGLAIWKKRTLSALAIKKVEDKYMLTRQHYFGFMLSSILLDTQPVSPDFLKKMKQMFIVYIGDNQELPEDVIVFNDDFFGTEDAACFNAALPREEISREDVGEDVEDEEDDTMASVAKARSSAARGRSPTGQKCGSEKSPSEGWEVVSVKENAGKTSANIRSPKNTENHRSPSKGQPLSSHEDETFHAGYVSGLDDAKMMHDAVMAEAKKKRNHEIIISCIVTVASLVCVVVSFDESPLDWRSIAVISFNLLIAMAIRFRFI</sequence>
<evidence type="ECO:0000313" key="3">
    <source>
        <dbReference type="EMBL" id="KAG7363679.1"/>
    </source>
</evidence>
<feature type="region of interest" description="Disordered" evidence="1">
    <location>
        <begin position="245"/>
        <end position="330"/>
    </location>
</feature>
<evidence type="ECO:0000313" key="4">
    <source>
        <dbReference type="Proteomes" id="UP000693970"/>
    </source>
</evidence>
<proteinExistence type="predicted"/>